<dbReference type="InterPro" id="IPR050828">
    <property type="entry name" value="C-type_lectin/matrix_domain"/>
</dbReference>
<comment type="caution">
    <text evidence="3">The sequence shown here is derived from an EMBL/GenBank/DDBJ whole genome shotgun (WGS) entry which is preliminary data.</text>
</comment>
<keyword evidence="1" id="KW-1133">Transmembrane helix</keyword>
<dbReference type="EMBL" id="CAJNOJ010000054">
    <property type="protein sequence ID" value="CAF0975499.1"/>
    <property type="molecule type" value="Genomic_DNA"/>
</dbReference>
<evidence type="ECO:0000259" key="2">
    <source>
        <dbReference type="PROSITE" id="PS50041"/>
    </source>
</evidence>
<sequence>MVRNDRQEFCLSPLPVVKSNHARNKSSRMSVYERPPTAIVSLKQSSTEENRRLLLENDMLDAHGKGLRTCRLWQLLLILNVTIILITVILVILLLFIIGPLSPYQTYGQSCRTAPCNVAQGLFCSTNSICECPSPRFYWSFNQTGCRICPSDWSFLNGKCIFKSTFYLNWTDAFAYCTSFTAQLLTLSPAELYPSLTLAEISSLVTPNTNYFIGLSEQPINSGNWKWVDGSFLSSSSINLFCANGTINQFDSRLRTYMNCGIYRMDSCLARSTCQRVDMNFMCEKV</sequence>
<dbReference type="InterPro" id="IPR016187">
    <property type="entry name" value="CTDL_fold"/>
</dbReference>
<dbReference type="Pfam" id="PF00059">
    <property type="entry name" value="Lectin_C"/>
    <property type="match status" value="1"/>
</dbReference>
<dbReference type="InterPro" id="IPR016186">
    <property type="entry name" value="C-type_lectin-like/link_sf"/>
</dbReference>
<dbReference type="SMART" id="SM00034">
    <property type="entry name" value="CLECT"/>
    <property type="match status" value="1"/>
</dbReference>
<proteinExistence type="predicted"/>
<dbReference type="PROSITE" id="PS50041">
    <property type="entry name" value="C_TYPE_LECTIN_2"/>
    <property type="match status" value="1"/>
</dbReference>
<keyword evidence="1" id="KW-0812">Transmembrane</keyword>
<evidence type="ECO:0000313" key="3">
    <source>
        <dbReference type="EMBL" id="CAF0975499.1"/>
    </source>
</evidence>
<accession>A0A814EY04</accession>
<dbReference type="Proteomes" id="UP000663852">
    <property type="component" value="Unassembled WGS sequence"/>
</dbReference>
<feature type="transmembrane region" description="Helical" evidence="1">
    <location>
        <begin position="75"/>
        <end position="101"/>
    </location>
</feature>
<dbReference type="Gene3D" id="3.10.100.10">
    <property type="entry name" value="Mannose-Binding Protein A, subunit A"/>
    <property type="match status" value="1"/>
</dbReference>
<gene>
    <name evidence="3" type="ORF">EDS130_LOCUS13593</name>
</gene>
<feature type="domain" description="C-type lectin" evidence="2">
    <location>
        <begin position="156"/>
        <end position="284"/>
    </location>
</feature>
<organism evidence="3 4">
    <name type="scientific">Adineta ricciae</name>
    <name type="common">Rotifer</name>
    <dbReference type="NCBI Taxonomy" id="249248"/>
    <lineage>
        <taxon>Eukaryota</taxon>
        <taxon>Metazoa</taxon>
        <taxon>Spiralia</taxon>
        <taxon>Gnathifera</taxon>
        <taxon>Rotifera</taxon>
        <taxon>Eurotatoria</taxon>
        <taxon>Bdelloidea</taxon>
        <taxon>Adinetida</taxon>
        <taxon>Adinetidae</taxon>
        <taxon>Adineta</taxon>
    </lineage>
</organism>
<dbReference type="SUPFAM" id="SSF56436">
    <property type="entry name" value="C-type lectin-like"/>
    <property type="match status" value="1"/>
</dbReference>
<name>A0A814EY04_ADIRI</name>
<dbReference type="OrthoDB" id="6133475at2759"/>
<dbReference type="PANTHER" id="PTHR45710">
    <property type="entry name" value="C-TYPE LECTIN DOMAIN-CONTAINING PROTEIN 180"/>
    <property type="match status" value="1"/>
</dbReference>
<dbReference type="PANTHER" id="PTHR45710:SF26">
    <property type="entry name" value="RH26557P"/>
    <property type="match status" value="1"/>
</dbReference>
<protein>
    <recommendedName>
        <fullName evidence="2">C-type lectin domain-containing protein</fullName>
    </recommendedName>
</protein>
<keyword evidence="1" id="KW-0472">Membrane</keyword>
<dbReference type="InterPro" id="IPR001304">
    <property type="entry name" value="C-type_lectin-like"/>
</dbReference>
<evidence type="ECO:0000313" key="4">
    <source>
        <dbReference type="Proteomes" id="UP000663852"/>
    </source>
</evidence>
<evidence type="ECO:0000256" key="1">
    <source>
        <dbReference type="SAM" id="Phobius"/>
    </source>
</evidence>
<dbReference type="AlphaFoldDB" id="A0A814EY04"/>
<reference evidence="3" key="1">
    <citation type="submission" date="2021-02" db="EMBL/GenBank/DDBJ databases">
        <authorList>
            <person name="Nowell W R."/>
        </authorList>
    </citation>
    <scope>NUCLEOTIDE SEQUENCE</scope>
</reference>